<dbReference type="Proteomes" id="UP000535543">
    <property type="component" value="Unassembled WGS sequence"/>
</dbReference>
<evidence type="ECO:0000313" key="2">
    <source>
        <dbReference type="Proteomes" id="UP000535543"/>
    </source>
</evidence>
<organism evidence="1 2">
    <name type="scientific">Antrihabitans stalactiti</name>
    <dbReference type="NCBI Taxonomy" id="2584121"/>
    <lineage>
        <taxon>Bacteria</taxon>
        <taxon>Bacillati</taxon>
        <taxon>Actinomycetota</taxon>
        <taxon>Actinomycetes</taxon>
        <taxon>Mycobacteriales</taxon>
        <taxon>Nocardiaceae</taxon>
        <taxon>Antrihabitans</taxon>
    </lineage>
</organism>
<proteinExistence type="predicted"/>
<dbReference type="InterPro" id="IPR023375">
    <property type="entry name" value="ADC_dom_sf"/>
</dbReference>
<sequence>MTSHNVLGREVAMPIEIRSASAFTASYAVPARAAQQLIDYSGLRVQRIGPGRAMCTLVFVTYVDGDLGPYNEFGVSFLVRGRGVLIHRLPVDGEFTMAAGRGIWGFPKELADFDIDGTHGVIRQDGQLIVDLQVKPGIKLPSPNAALDAFSHLDGVTRRTSWRMKPAGVRTRLGGATLQLGGHPWAQELAALGLPKRALMTSVIPQLPMTFHEPQQL</sequence>
<dbReference type="EMBL" id="VCQU01000006">
    <property type="protein sequence ID" value="NMN96998.1"/>
    <property type="molecule type" value="Genomic_DNA"/>
</dbReference>
<gene>
    <name evidence="1" type="ORF">FGL95_18320</name>
</gene>
<dbReference type="Gene3D" id="2.40.400.10">
    <property type="entry name" value="Acetoacetate decarboxylase-like"/>
    <property type="match status" value="1"/>
</dbReference>
<dbReference type="SUPFAM" id="SSF160104">
    <property type="entry name" value="Acetoacetate decarboxylase-like"/>
    <property type="match status" value="1"/>
</dbReference>
<reference evidence="1 2" key="1">
    <citation type="submission" date="2019-05" db="EMBL/GenBank/DDBJ databases">
        <authorList>
            <person name="Lee S.D."/>
        </authorList>
    </citation>
    <scope>NUCLEOTIDE SEQUENCE [LARGE SCALE GENOMIC DNA]</scope>
    <source>
        <strain evidence="1 2">YC2-7</strain>
    </source>
</reference>
<dbReference type="AlphaFoldDB" id="A0A848KGZ6"/>
<protein>
    <submittedName>
        <fullName evidence="1">Acetoacetate decarboxylase</fullName>
    </submittedName>
</protein>
<accession>A0A848KGZ6</accession>
<comment type="caution">
    <text evidence="1">The sequence shown here is derived from an EMBL/GenBank/DDBJ whole genome shotgun (WGS) entry which is preliminary data.</text>
</comment>
<dbReference type="InterPro" id="IPR010451">
    <property type="entry name" value="Acetoacetate_decarboxylase"/>
</dbReference>
<reference evidence="1 2" key="2">
    <citation type="submission" date="2020-06" db="EMBL/GenBank/DDBJ databases">
        <title>Antribacter stalactiti gen. nov., sp. nov., a new member of the family Nacardiaceae isolated from a cave.</title>
        <authorList>
            <person name="Kim I.S."/>
        </authorList>
    </citation>
    <scope>NUCLEOTIDE SEQUENCE [LARGE SCALE GENOMIC DNA]</scope>
    <source>
        <strain evidence="1 2">YC2-7</strain>
    </source>
</reference>
<evidence type="ECO:0000313" key="1">
    <source>
        <dbReference type="EMBL" id="NMN96998.1"/>
    </source>
</evidence>
<dbReference type="Pfam" id="PF06314">
    <property type="entry name" value="ADC"/>
    <property type="match status" value="1"/>
</dbReference>
<name>A0A848KGZ6_9NOCA</name>
<dbReference type="RefSeq" id="WP_169589480.1">
    <property type="nucleotide sequence ID" value="NZ_VCQU01000006.1"/>
</dbReference>
<dbReference type="GO" id="GO:0016829">
    <property type="term" value="F:lyase activity"/>
    <property type="evidence" value="ECO:0007669"/>
    <property type="project" value="InterPro"/>
</dbReference>
<keyword evidence="2" id="KW-1185">Reference proteome</keyword>